<dbReference type="InterPro" id="IPR036390">
    <property type="entry name" value="WH_DNA-bd_sf"/>
</dbReference>
<dbReference type="GO" id="GO:0000976">
    <property type="term" value="F:transcription cis-regulatory region binding"/>
    <property type="evidence" value="ECO:0007669"/>
    <property type="project" value="TreeGrafter"/>
</dbReference>
<dbReference type="InterPro" id="IPR000847">
    <property type="entry name" value="LysR_HTH_N"/>
</dbReference>
<evidence type="ECO:0000313" key="6">
    <source>
        <dbReference type="EMBL" id="TXL68846.1"/>
    </source>
</evidence>
<evidence type="ECO:0000256" key="3">
    <source>
        <dbReference type="ARBA" id="ARBA00023125"/>
    </source>
</evidence>
<evidence type="ECO:0000256" key="4">
    <source>
        <dbReference type="ARBA" id="ARBA00023163"/>
    </source>
</evidence>
<dbReference type="GO" id="GO:0003700">
    <property type="term" value="F:DNA-binding transcription factor activity"/>
    <property type="evidence" value="ECO:0007669"/>
    <property type="project" value="InterPro"/>
</dbReference>
<evidence type="ECO:0000313" key="7">
    <source>
        <dbReference type="Proteomes" id="UP000321548"/>
    </source>
</evidence>
<dbReference type="EMBL" id="VDUY01000001">
    <property type="protein sequence ID" value="TXL68846.1"/>
    <property type="molecule type" value="Genomic_DNA"/>
</dbReference>
<keyword evidence="4" id="KW-0804">Transcription</keyword>
<evidence type="ECO:0000256" key="1">
    <source>
        <dbReference type="ARBA" id="ARBA00009437"/>
    </source>
</evidence>
<keyword evidence="7" id="KW-1185">Reference proteome</keyword>
<dbReference type="RefSeq" id="WP_147702981.1">
    <property type="nucleotide sequence ID" value="NZ_VDUY01000001.1"/>
</dbReference>
<name>A0A5C8P591_9BURK</name>
<dbReference type="PANTHER" id="PTHR30126">
    <property type="entry name" value="HTH-TYPE TRANSCRIPTIONAL REGULATOR"/>
    <property type="match status" value="1"/>
</dbReference>
<dbReference type="PANTHER" id="PTHR30126:SF77">
    <property type="entry name" value="TRANSCRIPTIONAL REGULATORY PROTEIN"/>
    <property type="match status" value="1"/>
</dbReference>
<proteinExistence type="inferred from homology"/>
<dbReference type="SUPFAM" id="SSF53850">
    <property type="entry name" value="Periplasmic binding protein-like II"/>
    <property type="match status" value="1"/>
</dbReference>
<dbReference type="Pfam" id="PF00126">
    <property type="entry name" value="HTH_1"/>
    <property type="match status" value="1"/>
</dbReference>
<dbReference type="InterPro" id="IPR005119">
    <property type="entry name" value="LysR_subst-bd"/>
</dbReference>
<dbReference type="FunFam" id="1.10.10.10:FF:000001">
    <property type="entry name" value="LysR family transcriptional regulator"/>
    <property type="match status" value="1"/>
</dbReference>
<comment type="caution">
    <text evidence="6">The sequence shown here is derived from an EMBL/GenBank/DDBJ whole genome shotgun (WGS) entry which is preliminary data.</text>
</comment>
<dbReference type="PRINTS" id="PR00039">
    <property type="entry name" value="HTHLYSR"/>
</dbReference>
<dbReference type="SUPFAM" id="SSF46785">
    <property type="entry name" value="Winged helix' DNA-binding domain"/>
    <property type="match status" value="1"/>
</dbReference>
<keyword evidence="3" id="KW-0238">DNA-binding</keyword>
<keyword evidence="2" id="KW-0805">Transcription regulation</keyword>
<dbReference type="OrthoDB" id="9803735at2"/>
<dbReference type="Proteomes" id="UP000321548">
    <property type="component" value="Unassembled WGS sequence"/>
</dbReference>
<sequence length="311" mass="34829">MADLRSLETFVWIAHLGSFRAAADRLNATQPAISQRIALLEQELGVRLFDRESRGVALTPKGHELLPYAERMLQLRADLLEAAREKKSMRGLVRLGVAETLVHTWLSRLIERVHAEYPALTLEIEVDTSPQMRDRLLARQLDIAFLLGPVSEPRVRNVPLSSYPMAWVANPRLDLGSEPVPLATLARWPIITYPRNTRPYALVREMMAGEGLHDLRIYGNASLSTIVRMTLDGIGVSAMPPVVIARELAEKRLCVVRAERQLPDLDFNASYPVKPDSYMAERVVAIAQELALAERRGGSRRAAASKRRMAT</sequence>
<reference evidence="6 7" key="1">
    <citation type="submission" date="2019-06" db="EMBL/GenBank/DDBJ databases">
        <title>Quisquiliibacterium sp. nov., isolated from a maize field.</title>
        <authorList>
            <person name="Lin S.-Y."/>
            <person name="Tsai C.-F."/>
            <person name="Young C.-C."/>
        </authorList>
    </citation>
    <scope>NUCLEOTIDE SEQUENCE [LARGE SCALE GENOMIC DNA]</scope>
    <source>
        <strain evidence="6 7">CC-CFT501</strain>
    </source>
</reference>
<dbReference type="CDD" id="cd05466">
    <property type="entry name" value="PBP2_LTTR_substrate"/>
    <property type="match status" value="1"/>
</dbReference>
<dbReference type="AlphaFoldDB" id="A0A5C8P591"/>
<evidence type="ECO:0000256" key="2">
    <source>
        <dbReference type="ARBA" id="ARBA00023015"/>
    </source>
</evidence>
<feature type="domain" description="HTH lysR-type" evidence="5">
    <location>
        <begin position="1"/>
        <end position="59"/>
    </location>
</feature>
<organism evidence="6 7">
    <name type="scientific">Zeimonas arvi</name>
    <dbReference type="NCBI Taxonomy" id="2498847"/>
    <lineage>
        <taxon>Bacteria</taxon>
        <taxon>Pseudomonadati</taxon>
        <taxon>Pseudomonadota</taxon>
        <taxon>Betaproteobacteria</taxon>
        <taxon>Burkholderiales</taxon>
        <taxon>Burkholderiaceae</taxon>
        <taxon>Zeimonas</taxon>
    </lineage>
</organism>
<gene>
    <name evidence="6" type="ORF">FHP08_03965</name>
</gene>
<dbReference type="Gene3D" id="1.10.10.10">
    <property type="entry name" value="Winged helix-like DNA-binding domain superfamily/Winged helix DNA-binding domain"/>
    <property type="match status" value="1"/>
</dbReference>
<dbReference type="Gene3D" id="3.40.190.290">
    <property type="match status" value="1"/>
</dbReference>
<accession>A0A5C8P591</accession>
<dbReference type="Pfam" id="PF03466">
    <property type="entry name" value="LysR_substrate"/>
    <property type="match status" value="1"/>
</dbReference>
<evidence type="ECO:0000259" key="5">
    <source>
        <dbReference type="PROSITE" id="PS50931"/>
    </source>
</evidence>
<comment type="similarity">
    <text evidence="1">Belongs to the LysR transcriptional regulatory family.</text>
</comment>
<dbReference type="InterPro" id="IPR036388">
    <property type="entry name" value="WH-like_DNA-bd_sf"/>
</dbReference>
<dbReference type="PROSITE" id="PS50931">
    <property type="entry name" value="HTH_LYSR"/>
    <property type="match status" value="1"/>
</dbReference>
<protein>
    <submittedName>
        <fullName evidence="6">LysR family transcriptional regulator</fullName>
    </submittedName>
</protein>